<accession>B9RGQ1</accession>
<dbReference type="InParanoid" id="B9RGQ1"/>
<dbReference type="GO" id="GO:0046872">
    <property type="term" value="F:metal ion binding"/>
    <property type="evidence" value="ECO:0007669"/>
    <property type="project" value="UniProtKB-KW"/>
</dbReference>
<dbReference type="eggNOG" id="ENOG502QT89">
    <property type="taxonomic scope" value="Eukaryota"/>
</dbReference>
<protein>
    <submittedName>
        <fullName evidence="3">Uncharacterized protein</fullName>
    </submittedName>
</protein>
<keyword evidence="2" id="KW-0378">Hydrolase</keyword>
<evidence type="ECO:0000313" key="3">
    <source>
        <dbReference type="EMBL" id="EEF49263.1"/>
    </source>
</evidence>
<dbReference type="GO" id="GO:0016787">
    <property type="term" value="F:hydrolase activity"/>
    <property type="evidence" value="ECO:0007669"/>
    <property type="project" value="UniProtKB-KW"/>
</dbReference>
<keyword evidence="1" id="KW-0479">Metal-binding</keyword>
<proteinExistence type="predicted"/>
<evidence type="ECO:0000256" key="2">
    <source>
        <dbReference type="ARBA" id="ARBA00022801"/>
    </source>
</evidence>
<dbReference type="EMBL" id="EQ973778">
    <property type="protein sequence ID" value="EEF49263.1"/>
    <property type="molecule type" value="Genomic_DNA"/>
</dbReference>
<dbReference type="InterPro" id="IPR039461">
    <property type="entry name" value="Peptidase_M49"/>
</dbReference>
<dbReference type="PANTHER" id="PTHR23422:SF9">
    <property type="entry name" value="ZN-DEPENDENT HYDROLASE"/>
    <property type="match status" value="1"/>
</dbReference>
<sequence>MQNLLPKSLVKSMYVSFLAGCFRSVRFGLEEAHGKGQAVQFNWLFEKEAFILHPDETFSVDFEKVEEAVESLSREILTIQAKGEKAAANLLLQKYCKMTEPLKLALDKLEAVQVPVDIVPTFPIADEIVG</sequence>
<name>B9RGQ1_RICCO</name>
<keyword evidence="4" id="KW-1185">Reference proteome</keyword>
<gene>
    <name evidence="3" type="ORF">RCOM_1442660</name>
</gene>
<dbReference type="STRING" id="3988.B9RGQ1"/>
<organism evidence="3 4">
    <name type="scientific">Ricinus communis</name>
    <name type="common">Castor bean</name>
    <dbReference type="NCBI Taxonomy" id="3988"/>
    <lineage>
        <taxon>Eukaryota</taxon>
        <taxon>Viridiplantae</taxon>
        <taxon>Streptophyta</taxon>
        <taxon>Embryophyta</taxon>
        <taxon>Tracheophyta</taxon>
        <taxon>Spermatophyta</taxon>
        <taxon>Magnoliopsida</taxon>
        <taxon>eudicotyledons</taxon>
        <taxon>Gunneridae</taxon>
        <taxon>Pentapetalae</taxon>
        <taxon>rosids</taxon>
        <taxon>fabids</taxon>
        <taxon>Malpighiales</taxon>
        <taxon>Euphorbiaceae</taxon>
        <taxon>Acalyphoideae</taxon>
        <taxon>Acalypheae</taxon>
        <taxon>Ricinus</taxon>
    </lineage>
</organism>
<dbReference type="Proteomes" id="UP000008311">
    <property type="component" value="Unassembled WGS sequence"/>
</dbReference>
<dbReference type="PANTHER" id="PTHR23422">
    <property type="entry name" value="DIPEPTIDYL PEPTIDASE III-RELATED"/>
    <property type="match status" value="1"/>
</dbReference>
<evidence type="ECO:0000256" key="1">
    <source>
        <dbReference type="ARBA" id="ARBA00022723"/>
    </source>
</evidence>
<reference evidence="4" key="1">
    <citation type="journal article" date="2010" name="Nat. Biotechnol.">
        <title>Draft genome sequence of the oilseed species Ricinus communis.</title>
        <authorList>
            <person name="Chan A.P."/>
            <person name="Crabtree J."/>
            <person name="Zhao Q."/>
            <person name="Lorenzi H."/>
            <person name="Orvis J."/>
            <person name="Puiu D."/>
            <person name="Melake-Berhan A."/>
            <person name="Jones K.M."/>
            <person name="Redman J."/>
            <person name="Chen G."/>
            <person name="Cahoon E.B."/>
            <person name="Gedil M."/>
            <person name="Stanke M."/>
            <person name="Haas B.J."/>
            <person name="Wortman J.R."/>
            <person name="Fraser-Liggett C.M."/>
            <person name="Ravel J."/>
            <person name="Rabinowicz P.D."/>
        </authorList>
    </citation>
    <scope>NUCLEOTIDE SEQUENCE [LARGE SCALE GENOMIC DNA]</scope>
    <source>
        <strain evidence="4">cv. Hale</strain>
    </source>
</reference>
<evidence type="ECO:0000313" key="4">
    <source>
        <dbReference type="Proteomes" id="UP000008311"/>
    </source>
</evidence>
<dbReference type="AlphaFoldDB" id="B9RGQ1"/>